<comment type="similarity">
    <text evidence="2 8">Belongs to the glycosyl hydrolase 35 family.</text>
</comment>
<keyword evidence="6" id="KW-0325">Glycoprotein</keyword>
<dbReference type="PANTHER" id="PTHR23421">
    <property type="entry name" value="BETA-GALACTOSIDASE RELATED"/>
    <property type="match status" value="1"/>
</dbReference>
<dbReference type="FunFam" id="2.102.20.10:FF:000001">
    <property type="entry name" value="Beta-galactosidase A"/>
    <property type="match status" value="1"/>
</dbReference>
<evidence type="ECO:0000256" key="8">
    <source>
        <dbReference type="RuleBase" id="RU003679"/>
    </source>
</evidence>
<dbReference type="Gene3D" id="2.102.20.10">
    <property type="entry name" value="Beta-galactosidase, domain 2"/>
    <property type="match status" value="1"/>
</dbReference>
<dbReference type="SUPFAM" id="SSF51011">
    <property type="entry name" value="Glycosyl hydrolase domain"/>
    <property type="match status" value="1"/>
</dbReference>
<dbReference type="SUPFAM" id="SSF49785">
    <property type="entry name" value="Galactose-binding domain-like"/>
    <property type="match status" value="2"/>
</dbReference>
<dbReference type="SUPFAM" id="SSF51445">
    <property type="entry name" value="(Trans)glycosidases"/>
    <property type="match status" value="1"/>
</dbReference>
<reference evidence="12 13" key="1">
    <citation type="journal article" date="2016" name="BMC Genomics">
        <title>Genome sequencing and secondary metabolism of the postharvest pathogen Penicillium griseofulvum.</title>
        <authorList>
            <person name="Banani H."/>
            <person name="Marcet-Houben M."/>
            <person name="Ballester A.R."/>
            <person name="Abbruscato P."/>
            <person name="Gonzalez-Candelas L."/>
            <person name="Gabaldon T."/>
            <person name="Spadaro D."/>
        </authorList>
    </citation>
    <scope>NUCLEOTIDE SEQUENCE [LARGE SCALE GENOMIC DNA]</scope>
    <source>
        <strain evidence="12 13">PG3</strain>
    </source>
</reference>
<dbReference type="Pfam" id="PF13350">
    <property type="entry name" value="Y_phosphatase3"/>
    <property type="match status" value="1"/>
</dbReference>
<dbReference type="InterPro" id="IPR031330">
    <property type="entry name" value="Gly_Hdrlase_35_cat"/>
</dbReference>
<protein>
    <recommendedName>
        <fullName evidence="3">beta-galactosidase</fullName>
        <ecNumber evidence="3">3.2.1.23</ecNumber>
    </recommendedName>
</protein>
<dbReference type="OMA" id="PEFEGGW"/>
<dbReference type="STRING" id="5078.A0A135L8S0"/>
<dbReference type="SMART" id="SM01029">
    <property type="entry name" value="BetaGal_dom2"/>
    <property type="match status" value="1"/>
</dbReference>
<proteinExistence type="inferred from homology"/>
<dbReference type="InterPro" id="IPR016130">
    <property type="entry name" value="Tyr_Pase_AS"/>
</dbReference>
<dbReference type="GO" id="GO:0005975">
    <property type="term" value="P:carbohydrate metabolic process"/>
    <property type="evidence" value="ECO:0007669"/>
    <property type="project" value="InterPro"/>
</dbReference>
<dbReference type="InterPro" id="IPR008979">
    <property type="entry name" value="Galactose-bd-like_sf"/>
</dbReference>
<dbReference type="InterPro" id="IPR026893">
    <property type="entry name" value="Tyr/Ser_Pase_IphP-type"/>
</dbReference>
<dbReference type="Gene3D" id="3.20.20.80">
    <property type="entry name" value="Glycosidases"/>
    <property type="match status" value="1"/>
</dbReference>
<evidence type="ECO:0000259" key="11">
    <source>
        <dbReference type="PROSITE" id="PS50056"/>
    </source>
</evidence>
<keyword evidence="4 10" id="KW-0732">Signal</keyword>
<keyword evidence="13" id="KW-1185">Reference proteome</keyword>
<dbReference type="InterPro" id="IPR037110">
    <property type="entry name" value="Betagal_dom2_sf"/>
</dbReference>
<evidence type="ECO:0000256" key="6">
    <source>
        <dbReference type="ARBA" id="ARBA00023180"/>
    </source>
</evidence>
<dbReference type="GeneID" id="63707282"/>
<evidence type="ECO:0000256" key="1">
    <source>
        <dbReference type="ARBA" id="ARBA00001412"/>
    </source>
</evidence>
<dbReference type="Gene3D" id="2.60.390.10">
    <property type="entry name" value="Beta-galactosidase, domain 3"/>
    <property type="match status" value="1"/>
</dbReference>
<dbReference type="InterPro" id="IPR018954">
    <property type="entry name" value="Betagal_dom2"/>
</dbReference>
<dbReference type="FunFam" id="3.20.20.80:FF:000040">
    <property type="entry name" value="Beta-galactosidase A"/>
    <property type="match status" value="1"/>
</dbReference>
<comment type="catalytic activity">
    <reaction evidence="1">
        <text>Hydrolysis of terminal non-reducing beta-D-galactose residues in beta-D-galactosides.</text>
        <dbReference type="EC" id="3.2.1.23"/>
    </reaction>
</comment>
<keyword evidence="5 12" id="KW-0378">Hydrolase</keyword>
<feature type="chain" id="PRO_5007800309" description="beta-galactosidase" evidence="10">
    <location>
        <begin position="21"/>
        <end position="1278"/>
    </location>
</feature>
<dbReference type="GO" id="GO:0004721">
    <property type="term" value="F:phosphoprotein phosphatase activity"/>
    <property type="evidence" value="ECO:0007669"/>
    <property type="project" value="InterPro"/>
</dbReference>
<feature type="domain" description="Tyrosine specific protein phosphatases" evidence="11">
    <location>
        <begin position="1151"/>
        <end position="1221"/>
    </location>
</feature>
<evidence type="ECO:0000313" key="13">
    <source>
        <dbReference type="Proteomes" id="UP000070168"/>
    </source>
</evidence>
<accession>A0A135L8S0</accession>
<dbReference type="Gene3D" id="2.60.120.260">
    <property type="entry name" value="Galactose-binding domain-like"/>
    <property type="match status" value="2"/>
</dbReference>
<dbReference type="GO" id="GO:0004565">
    <property type="term" value="F:beta-galactosidase activity"/>
    <property type="evidence" value="ECO:0007669"/>
    <property type="project" value="UniProtKB-EC"/>
</dbReference>
<dbReference type="Proteomes" id="UP000070168">
    <property type="component" value="Unassembled WGS sequence"/>
</dbReference>
<dbReference type="Gene3D" id="3.90.190.10">
    <property type="entry name" value="Protein tyrosine phosphatase superfamily"/>
    <property type="match status" value="1"/>
</dbReference>
<dbReference type="InterPro" id="IPR025300">
    <property type="entry name" value="BetaGal_jelly_roll_dom"/>
</dbReference>
<dbReference type="Pfam" id="PF13364">
    <property type="entry name" value="BetaGal_ABD2"/>
    <property type="match status" value="2"/>
</dbReference>
<dbReference type="InterPro" id="IPR001944">
    <property type="entry name" value="Glycoside_Hdrlase_35"/>
</dbReference>
<dbReference type="PROSITE" id="PS00383">
    <property type="entry name" value="TYR_PHOSPHATASE_1"/>
    <property type="match status" value="1"/>
</dbReference>
<evidence type="ECO:0000256" key="3">
    <source>
        <dbReference type="ARBA" id="ARBA00012756"/>
    </source>
</evidence>
<dbReference type="EC" id="3.2.1.23" evidence="3"/>
<dbReference type="Pfam" id="PF10435">
    <property type="entry name" value="BetaGal_dom2"/>
    <property type="match status" value="1"/>
</dbReference>
<evidence type="ECO:0000256" key="9">
    <source>
        <dbReference type="SAM" id="MobiDB-lite"/>
    </source>
</evidence>
<sequence>MRLLALLPVLLGLISNFVSAIDNGKTTDVTWDNHSLSVKGERVYIFSGEFHYQRLPVPELWLDVFQKLRANGFNAISIYFFWSFHSASEDSFDFENGAHDVQRVFDYAKQAGLYVIARAGPYCNAETSAGGFALWASNGQMGSTRTSASSYYDRWNPWIQKIGKIIASNQITNGGPVILNQHENELQETTHSPDNTVVKYMEQVKAAFAEAGIVVPSTHNEKGMRSMSWSTDYQDVGGAVNIYGLDSYPGGLSCTNPNTGFNLVRTYYQWFQNYSSSQPEYLPEFEGGWFSAWGGTFYDQCSTELSPEFPDVYYKNNIGQRVTLQNIYMVMGATSWGQSPAPVVYTSYDYSAPMRETREIRDKLKQTKLIGLFTRVSSGLLHTQMEGNGTGYTSDASIYTWALRNTETHDGFYVLAHSTSSSRAVTTTSLNVNTSAGALTIPNIELAGRQSKIIVTDYQIGDGSSLLYSSAEVLTYATLDVDVIVFYLNIGQKGEFVFKDAPTHVTFQAYGNSKVSSAASDHGTKYTYTQEDGTTVLKFSHGVLVYLLAKETAWNFFAVPTTSNPLVTPSDQIIALGPYLVRTATVSGHTVSLVGDNANATSLEVYTGNSKVTKIKWNGKEISTKKTPYGSLIGSVPGAEHAKISLPTLKSWKAQDTLPEINPDYDDSRWTICNKTKSVNSVAPLTLPVLFSGDYGYHAGTKIYRGRFDGTTATGANLTVQNGIAAGWAAWLNGVYVGGDIGDPALATTSAELPFNRTTLRKQDNVLTVVMDYTGHDQENVKPHGAQNPRGILGATLLGGEFTSWRIQGNAGGEANIDPVRGPMNEGGLYGERLGWHLPGYKAKSATSESPLDGVSGAEGRFYTTTFKLDLDSDLDVPIGLQLSSDSPAVVQIFMNGYQFGHYLPHIGPQTRFPFPPGVINNRGKNTLAISLWALTEQGAKLSQVDLIAYGAYRTGFNFNHDWSYLQPQWKNNRDLFVLIRVDLDSPDRPFDNIINFRDVGRSVNQFCRKEILKEGVFFRSARLDDASERDKRRLEEELQIHTVIDLRSQTEHQMGTRKRRAQNAKSKEKSEPIPTNPDEHLLQIPGSKRALISLTGKGFERALLSKLDWLTYLKIIALVSTGYRSDAVRLVCGTVMQPRGLTGLAQDTLDSSMSEMRSVFEILACEESYPTLVHCTQGKDRTGLVILLILLLVGGVPVEAIVDDYSRSELELVSELEERMEEIRAIGLGEDYTRCPPGFVADTTKYLETRYGGVRGYLERVGIGFDMQERIRGKFLV</sequence>
<dbReference type="InterPro" id="IPR025972">
    <property type="entry name" value="BetaGal_dom3"/>
</dbReference>
<evidence type="ECO:0000256" key="7">
    <source>
        <dbReference type="ARBA" id="ARBA00023295"/>
    </source>
</evidence>
<dbReference type="Pfam" id="PF13363">
    <property type="entry name" value="BetaGal_dom3"/>
    <property type="match status" value="1"/>
</dbReference>
<dbReference type="InterPro" id="IPR017853">
    <property type="entry name" value="GH"/>
</dbReference>
<evidence type="ECO:0000256" key="4">
    <source>
        <dbReference type="ARBA" id="ARBA00022729"/>
    </source>
</evidence>
<dbReference type="InterPro" id="IPR036833">
    <property type="entry name" value="BetaGal_dom3_sf"/>
</dbReference>
<dbReference type="PROSITE" id="PS50056">
    <property type="entry name" value="TYR_PHOSPHATASE_2"/>
    <property type="match status" value="1"/>
</dbReference>
<name>A0A135L8S0_PENPA</name>
<feature type="region of interest" description="Disordered" evidence="9">
    <location>
        <begin position="1050"/>
        <end position="1081"/>
    </location>
</feature>
<dbReference type="InterPro" id="IPR029021">
    <property type="entry name" value="Prot-tyrosine_phosphatase-like"/>
</dbReference>
<evidence type="ECO:0000256" key="2">
    <source>
        <dbReference type="ARBA" id="ARBA00009809"/>
    </source>
</evidence>
<feature type="signal peptide" evidence="10">
    <location>
        <begin position="1"/>
        <end position="20"/>
    </location>
</feature>
<dbReference type="SUPFAM" id="SSF52799">
    <property type="entry name" value="(Phosphotyrosine protein) phosphatases II"/>
    <property type="match status" value="1"/>
</dbReference>
<dbReference type="SUPFAM" id="SSF117100">
    <property type="entry name" value="Beta-galactosidase LacA, domain 3"/>
    <property type="match status" value="1"/>
</dbReference>
<evidence type="ECO:0000256" key="10">
    <source>
        <dbReference type="SAM" id="SignalP"/>
    </source>
</evidence>
<dbReference type="EMBL" id="LHQR01000072">
    <property type="protein sequence ID" value="KXG45356.1"/>
    <property type="molecule type" value="Genomic_DNA"/>
</dbReference>
<evidence type="ECO:0000313" key="12">
    <source>
        <dbReference type="EMBL" id="KXG45356.1"/>
    </source>
</evidence>
<dbReference type="OrthoDB" id="1657402at2759"/>
<dbReference type="AlphaFoldDB" id="A0A135L8S0"/>
<comment type="caution">
    <text evidence="12">The sequence shown here is derived from an EMBL/GenBank/DDBJ whole genome shotgun (WGS) entry which is preliminary data.</text>
</comment>
<evidence type="ECO:0000256" key="5">
    <source>
        <dbReference type="ARBA" id="ARBA00022801"/>
    </source>
</evidence>
<dbReference type="RefSeq" id="XP_040643892.1">
    <property type="nucleotide sequence ID" value="XM_040791982.1"/>
</dbReference>
<dbReference type="PRINTS" id="PR00742">
    <property type="entry name" value="GLHYDRLASE35"/>
</dbReference>
<keyword evidence="7" id="KW-0326">Glycosidase</keyword>
<gene>
    <name evidence="12" type="ORF">PGRI_042690</name>
</gene>
<dbReference type="InterPro" id="IPR000387">
    <property type="entry name" value="Tyr_Pase_dom"/>
</dbReference>
<dbReference type="Pfam" id="PF01301">
    <property type="entry name" value="Glyco_hydro_35"/>
    <property type="match status" value="1"/>
</dbReference>
<dbReference type="FunFam" id="2.60.120.260:FF:000065">
    <property type="entry name" value="Beta-galactosidase A"/>
    <property type="match status" value="1"/>
</dbReference>
<organism evidence="12 13">
    <name type="scientific">Penicillium patulum</name>
    <name type="common">Penicillium griseofulvum</name>
    <dbReference type="NCBI Taxonomy" id="5078"/>
    <lineage>
        <taxon>Eukaryota</taxon>
        <taxon>Fungi</taxon>
        <taxon>Dikarya</taxon>
        <taxon>Ascomycota</taxon>
        <taxon>Pezizomycotina</taxon>
        <taxon>Eurotiomycetes</taxon>
        <taxon>Eurotiomycetidae</taxon>
        <taxon>Eurotiales</taxon>
        <taxon>Aspergillaceae</taxon>
        <taxon>Penicillium</taxon>
    </lineage>
</organism>
<feature type="compositionally biased region" description="Basic and acidic residues" evidence="9">
    <location>
        <begin position="1066"/>
        <end position="1081"/>
    </location>
</feature>